<sequence>MSGRPPVTASEHPAALREMPPSAKLVAKTLEYEGDLTQAQLAASTLLPTRTVRYGLTQLEESGLVTSRISFIDARQRVYSLAAETGDGSEPQ</sequence>
<dbReference type="SUPFAM" id="SSF46785">
    <property type="entry name" value="Winged helix' DNA-binding domain"/>
    <property type="match status" value="1"/>
</dbReference>
<accession>A0ABD6DTL2</accession>
<comment type="caution">
    <text evidence="2">The sequence shown here is derived from an EMBL/GenBank/DDBJ whole genome shotgun (WGS) entry which is preliminary data.</text>
</comment>
<proteinExistence type="predicted"/>
<evidence type="ECO:0000313" key="3">
    <source>
        <dbReference type="Proteomes" id="UP001597092"/>
    </source>
</evidence>
<reference evidence="2 3" key="1">
    <citation type="journal article" date="2019" name="Int. J. Syst. Evol. Microbiol.">
        <title>The Global Catalogue of Microorganisms (GCM) 10K type strain sequencing project: providing services to taxonomists for standard genome sequencing and annotation.</title>
        <authorList>
            <consortium name="The Broad Institute Genomics Platform"/>
            <consortium name="The Broad Institute Genome Sequencing Center for Infectious Disease"/>
            <person name="Wu L."/>
            <person name="Ma J."/>
        </authorList>
    </citation>
    <scope>NUCLEOTIDE SEQUENCE [LARGE SCALE GENOMIC DNA]</scope>
    <source>
        <strain evidence="2 3">CGMCC 1.10387</strain>
    </source>
</reference>
<evidence type="ECO:0000313" key="2">
    <source>
        <dbReference type="EMBL" id="MFD1684922.1"/>
    </source>
</evidence>
<evidence type="ECO:0000256" key="1">
    <source>
        <dbReference type="SAM" id="MobiDB-lite"/>
    </source>
</evidence>
<keyword evidence="3" id="KW-1185">Reference proteome</keyword>
<dbReference type="InterPro" id="IPR036388">
    <property type="entry name" value="WH-like_DNA-bd_sf"/>
</dbReference>
<name>A0ABD6DTL2_9EURY</name>
<dbReference type="AlphaFoldDB" id="A0ABD6DTL2"/>
<organism evidence="2 3">
    <name type="scientific">Halobellus litoreus</name>
    <dbReference type="NCBI Taxonomy" id="755310"/>
    <lineage>
        <taxon>Archaea</taxon>
        <taxon>Methanobacteriati</taxon>
        <taxon>Methanobacteriota</taxon>
        <taxon>Stenosarchaea group</taxon>
        <taxon>Halobacteria</taxon>
        <taxon>Halobacteriales</taxon>
        <taxon>Haloferacaceae</taxon>
        <taxon>Halobellus</taxon>
    </lineage>
</organism>
<dbReference type="Gene3D" id="1.10.10.10">
    <property type="entry name" value="Winged helix-like DNA-binding domain superfamily/Winged helix DNA-binding domain"/>
    <property type="match status" value="1"/>
</dbReference>
<protein>
    <submittedName>
        <fullName evidence="2">Winged helix-turn-helix domain-containing protein</fullName>
    </submittedName>
</protein>
<feature type="region of interest" description="Disordered" evidence="1">
    <location>
        <begin position="1"/>
        <end position="20"/>
    </location>
</feature>
<dbReference type="EMBL" id="JBHUDP010000001">
    <property type="protein sequence ID" value="MFD1684922.1"/>
    <property type="molecule type" value="Genomic_DNA"/>
</dbReference>
<dbReference type="InterPro" id="IPR036390">
    <property type="entry name" value="WH_DNA-bd_sf"/>
</dbReference>
<gene>
    <name evidence="2" type="ORF">ACFSAS_04780</name>
</gene>
<dbReference type="RefSeq" id="WP_256307604.1">
    <property type="nucleotide sequence ID" value="NZ_JANHAW010000002.1"/>
</dbReference>
<dbReference type="Proteomes" id="UP001597092">
    <property type="component" value="Unassembled WGS sequence"/>
</dbReference>